<dbReference type="PRINTS" id="PR00119">
    <property type="entry name" value="CATATPASE"/>
</dbReference>
<dbReference type="Gene3D" id="3.40.50.1000">
    <property type="entry name" value="HAD superfamily/HAD-like"/>
    <property type="match status" value="1"/>
</dbReference>
<evidence type="ECO:0000256" key="1">
    <source>
        <dbReference type="ARBA" id="ARBA00004127"/>
    </source>
</evidence>
<dbReference type="RefSeq" id="WP_004143019.1">
    <property type="nucleotide sequence ID" value="NZ_GG694029.1"/>
</dbReference>
<dbReference type="Gene3D" id="2.70.150.10">
    <property type="entry name" value="Calcium-transporting ATPase, cytoplasmic transduction domain A"/>
    <property type="match status" value="1"/>
</dbReference>
<dbReference type="Gene3D" id="3.30.70.100">
    <property type="match status" value="1"/>
</dbReference>
<dbReference type="GO" id="GO:0012505">
    <property type="term" value="C:endomembrane system"/>
    <property type="evidence" value="ECO:0007669"/>
    <property type="project" value="UniProtKB-SubCell"/>
</dbReference>
<dbReference type="InterPro" id="IPR006121">
    <property type="entry name" value="HMA_dom"/>
</dbReference>
<dbReference type="SUPFAM" id="SSF56784">
    <property type="entry name" value="HAD-like"/>
    <property type="match status" value="1"/>
</dbReference>
<feature type="transmembrane region" description="Helical" evidence="8">
    <location>
        <begin position="87"/>
        <end position="107"/>
    </location>
</feature>
<evidence type="ECO:0000256" key="4">
    <source>
        <dbReference type="ARBA" id="ARBA00022723"/>
    </source>
</evidence>
<keyword evidence="6 8" id="KW-1133">Transmembrane helix</keyword>
<dbReference type="Pfam" id="PF00702">
    <property type="entry name" value="Hydrolase"/>
    <property type="match status" value="1"/>
</dbReference>
<evidence type="ECO:0000259" key="9">
    <source>
        <dbReference type="PROSITE" id="PS50846"/>
    </source>
</evidence>
<dbReference type="InterPro" id="IPR001757">
    <property type="entry name" value="P_typ_ATPase"/>
</dbReference>
<dbReference type="PRINTS" id="PR00943">
    <property type="entry name" value="CUATPASE"/>
</dbReference>
<keyword evidence="4" id="KW-0479">Metal-binding</keyword>
<dbReference type="OrthoDB" id="5593491at2"/>
<dbReference type="NCBIfam" id="TIGR01494">
    <property type="entry name" value="ATPase_P-type"/>
    <property type="match status" value="2"/>
</dbReference>
<sequence>MQQKIRYHIDGMTCQACASRLEKVLNKKPFIAAASVNFASEEAQITYDASQTDPTALAALIAKTGFSASTPVATPAPEDATHPGWRLWLLLAINLPFLVGMAGMMLGRHNWMLPPWAQLALASVVQLWLAVPFYKSAWASIKGGLANMDVLVTLGTGAIYLYSLYMMSAPHSHGHVYFEAGVMVIGFVSLGKYLEQRSKKTSLNSLGLLLQLTPRQVSRQRDGVWQTVPLDQVQIGDLLRANHGERIAADGIVESGSGWTDESHLTGESRPEAKAPGSRVLAGALVSDGSLIYRAEQLGSQTLLGDMMAALAEAQGSKAPIARIADRAAAIFVPTVVAIAVATFALTWALQGNATTALMHAVAVLVIACPCALGLATPAAIMVGMGKAVRHGIWYKDAAAMEEAARVDTVVLDKTGTLTEGRPQIAAVWLAEGKSPLPCEAGEGESAHEKDEAYFMGTEGGGVKNRGATADNTDERSHELYRLAAAVEQNATHPLARAIVAATTARGIAIPETANAKTDSGAGIRADVAGVGTVSVGKPDYCGLTLPENLGDVWAVASIVAVAVNNRPLGAFALADALKADSQAAVARLQAHGIAVCIMSGDNTGTVAWIARQLGIDDARGDMSPRDKAAAIDALKAAGKTVAMVGDGINDAPALAAANVSFAMKDGADIAAHTASATLMQHSVNQLVDALLISRATLQNIRQNLFFAFIYNILGIPLAALGYLNPIIAGAAMALSSISVLGNALRLKRARID</sequence>
<keyword evidence="5" id="KW-1278">Translocase</keyword>
<dbReference type="InterPro" id="IPR036163">
    <property type="entry name" value="HMA_dom_sf"/>
</dbReference>
<evidence type="ECO:0000313" key="10">
    <source>
        <dbReference type="EMBL" id="EEV87550.1"/>
    </source>
</evidence>
<dbReference type="SUPFAM" id="SSF55008">
    <property type="entry name" value="HMA, heavy metal-associated domain"/>
    <property type="match status" value="1"/>
</dbReference>
<organism evidence="10 11">
    <name type="scientific">Cardiobacterium hominis (strain ATCC 15826 / DSM 8339 / NCTC 10426 / 6573)</name>
    <dbReference type="NCBI Taxonomy" id="638300"/>
    <lineage>
        <taxon>Bacteria</taxon>
        <taxon>Pseudomonadati</taxon>
        <taxon>Pseudomonadota</taxon>
        <taxon>Gammaproteobacteria</taxon>
        <taxon>Cardiobacteriales</taxon>
        <taxon>Cardiobacteriaceae</taxon>
        <taxon>Cardiobacterium</taxon>
    </lineage>
</organism>
<dbReference type="PROSITE" id="PS01047">
    <property type="entry name" value="HMA_1"/>
    <property type="match status" value="1"/>
</dbReference>
<gene>
    <name evidence="10" type="ORF">HMPREF0198_2361</name>
</gene>
<dbReference type="AlphaFoldDB" id="C8NCY3"/>
<comment type="caution">
    <text evidence="10">The sequence shown here is derived from an EMBL/GenBank/DDBJ whole genome shotgun (WGS) entry which is preliminary data.</text>
</comment>
<reference evidence="10 11" key="1">
    <citation type="submission" date="2009-08" db="EMBL/GenBank/DDBJ databases">
        <authorList>
            <person name="Qin X."/>
            <person name="Bachman B."/>
            <person name="Battles P."/>
            <person name="Bell A."/>
            <person name="Bess C."/>
            <person name="Bickham C."/>
            <person name="Chaboub L."/>
            <person name="Chen D."/>
            <person name="Coyle M."/>
            <person name="Deiros D.R."/>
            <person name="Dinh H."/>
            <person name="Forbes L."/>
            <person name="Fowler G."/>
            <person name="Francisco L."/>
            <person name="Fu Q."/>
            <person name="Gubbala S."/>
            <person name="Hale W."/>
            <person name="Han Y."/>
            <person name="Hemphill L."/>
            <person name="Highlander S.K."/>
            <person name="Hirani K."/>
            <person name="Hogues M."/>
            <person name="Jackson L."/>
            <person name="Jakkamsetti A."/>
            <person name="Javaid M."/>
            <person name="Jiang H."/>
            <person name="Korchina V."/>
            <person name="Kovar C."/>
            <person name="Lara F."/>
            <person name="Lee S."/>
            <person name="Mata R."/>
            <person name="Mathew T."/>
            <person name="Moen C."/>
            <person name="Morales K."/>
            <person name="Munidasa M."/>
            <person name="Nazareth L."/>
            <person name="Ngo R."/>
            <person name="Nguyen L."/>
            <person name="Okwuonu G."/>
            <person name="Ongeri F."/>
            <person name="Patil S."/>
            <person name="Petrosino J."/>
            <person name="Pham C."/>
            <person name="Pham P."/>
            <person name="Pu L.-L."/>
            <person name="Puazo M."/>
            <person name="Raj R."/>
            <person name="Reid J."/>
            <person name="Rouhana J."/>
            <person name="Saada N."/>
            <person name="Shang Y."/>
            <person name="Simmons D."/>
            <person name="Thornton R."/>
            <person name="Warren J."/>
            <person name="Weissenberger G."/>
            <person name="Zhang J."/>
            <person name="Zhang L."/>
            <person name="Zhou C."/>
            <person name="Zhu D."/>
            <person name="Muzny D."/>
            <person name="Worley K."/>
            <person name="Gibbs R."/>
        </authorList>
    </citation>
    <scope>NUCLEOTIDE SEQUENCE [LARGE SCALE GENOMIC DNA]</scope>
    <source>
        <strain evidence="11">ATCC 15826 / DSM 8339 / NCTC 10426 / 6573</strain>
    </source>
</reference>
<feature type="domain" description="HMA" evidence="9">
    <location>
        <begin position="3"/>
        <end position="69"/>
    </location>
</feature>
<dbReference type="GO" id="GO:0005507">
    <property type="term" value="F:copper ion binding"/>
    <property type="evidence" value="ECO:0007669"/>
    <property type="project" value="TreeGrafter"/>
</dbReference>
<keyword evidence="11" id="KW-1185">Reference proteome</keyword>
<evidence type="ECO:0000256" key="6">
    <source>
        <dbReference type="ARBA" id="ARBA00022989"/>
    </source>
</evidence>
<evidence type="ECO:0000256" key="8">
    <source>
        <dbReference type="SAM" id="Phobius"/>
    </source>
</evidence>
<dbReference type="GO" id="GO:0005524">
    <property type="term" value="F:ATP binding"/>
    <property type="evidence" value="ECO:0007669"/>
    <property type="project" value="InterPro"/>
</dbReference>
<feature type="transmembrane region" description="Helical" evidence="8">
    <location>
        <begin position="704"/>
        <end position="721"/>
    </location>
</feature>
<dbReference type="InterPro" id="IPR017969">
    <property type="entry name" value="Heavy-metal-associated_CS"/>
</dbReference>
<dbReference type="HOGENOM" id="CLU_001771_0_3_6"/>
<dbReference type="PROSITE" id="PS01229">
    <property type="entry name" value="COF_2"/>
    <property type="match status" value="1"/>
</dbReference>
<dbReference type="Proteomes" id="UP000004870">
    <property type="component" value="Unassembled WGS sequence"/>
</dbReference>
<dbReference type="FunFam" id="3.30.70.100:FF:000005">
    <property type="entry name" value="Copper-exporting P-type ATPase A"/>
    <property type="match status" value="1"/>
</dbReference>
<dbReference type="InterPro" id="IPR023298">
    <property type="entry name" value="ATPase_P-typ_TM_dom_sf"/>
</dbReference>
<dbReference type="GO" id="GO:0043682">
    <property type="term" value="F:P-type divalent copper transporter activity"/>
    <property type="evidence" value="ECO:0007669"/>
    <property type="project" value="TreeGrafter"/>
</dbReference>
<dbReference type="CDD" id="cd00371">
    <property type="entry name" value="HMA"/>
    <property type="match status" value="1"/>
</dbReference>
<dbReference type="InterPro" id="IPR036412">
    <property type="entry name" value="HAD-like_sf"/>
</dbReference>
<dbReference type="InterPro" id="IPR023299">
    <property type="entry name" value="ATPase_P-typ_cyto_dom_N"/>
</dbReference>
<dbReference type="CDD" id="cd02094">
    <property type="entry name" value="P-type_ATPase_Cu-like"/>
    <property type="match status" value="1"/>
</dbReference>
<dbReference type="Pfam" id="PF00403">
    <property type="entry name" value="HMA"/>
    <property type="match status" value="1"/>
</dbReference>
<dbReference type="Pfam" id="PF00122">
    <property type="entry name" value="E1-E2_ATPase"/>
    <property type="match status" value="1"/>
</dbReference>
<dbReference type="SUPFAM" id="SSF81665">
    <property type="entry name" value="Calcium ATPase, transmembrane domain M"/>
    <property type="match status" value="1"/>
</dbReference>
<dbReference type="GO" id="GO:0055070">
    <property type="term" value="P:copper ion homeostasis"/>
    <property type="evidence" value="ECO:0007669"/>
    <property type="project" value="TreeGrafter"/>
</dbReference>
<evidence type="ECO:0000256" key="7">
    <source>
        <dbReference type="ARBA" id="ARBA00023136"/>
    </source>
</evidence>
<dbReference type="GO" id="GO:0016887">
    <property type="term" value="F:ATP hydrolysis activity"/>
    <property type="evidence" value="ECO:0007669"/>
    <property type="project" value="InterPro"/>
</dbReference>
<comment type="similarity">
    <text evidence="2">Belongs to the cation transport ATPase (P-type) (TC 3.A.3) family. Type IB subfamily.</text>
</comment>
<keyword evidence="3 8" id="KW-0812">Transmembrane</keyword>
<dbReference type="Gene3D" id="1.20.1110.10">
    <property type="entry name" value="Calcium-transporting ATPase, transmembrane domain"/>
    <property type="match status" value="1"/>
</dbReference>
<name>C8NCY3_CARH6</name>
<dbReference type="PROSITE" id="PS50846">
    <property type="entry name" value="HMA_2"/>
    <property type="match status" value="1"/>
</dbReference>
<evidence type="ECO:0000313" key="11">
    <source>
        <dbReference type="Proteomes" id="UP000004870"/>
    </source>
</evidence>
<comment type="subcellular location">
    <subcellularLocation>
        <location evidence="1">Endomembrane system</location>
        <topology evidence="1">Multi-pass membrane protein</topology>
    </subcellularLocation>
</comment>
<evidence type="ECO:0000256" key="5">
    <source>
        <dbReference type="ARBA" id="ARBA00022967"/>
    </source>
</evidence>
<proteinExistence type="inferred from homology"/>
<dbReference type="STRING" id="2718.CHUV0807_1353"/>
<dbReference type="PANTHER" id="PTHR43520:SF8">
    <property type="entry name" value="P-TYPE CU(+) TRANSPORTER"/>
    <property type="match status" value="1"/>
</dbReference>
<feature type="transmembrane region" description="Helical" evidence="8">
    <location>
        <begin position="328"/>
        <end position="351"/>
    </location>
</feature>
<feature type="transmembrane region" description="Helical" evidence="8">
    <location>
        <begin position="177"/>
        <end position="194"/>
    </location>
</feature>
<keyword evidence="10" id="KW-0378">Hydrolase</keyword>
<dbReference type="PROSITE" id="PS00154">
    <property type="entry name" value="ATPASE_E1_E2"/>
    <property type="match status" value="1"/>
</dbReference>
<dbReference type="GeneID" id="84790688"/>
<dbReference type="InterPro" id="IPR023214">
    <property type="entry name" value="HAD_sf"/>
</dbReference>
<protein>
    <submittedName>
        <fullName evidence="10">Copper-exporting ATPase</fullName>
        <ecNumber evidence="10">3.6.3.4</ecNumber>
    </submittedName>
</protein>
<accession>C8NCY3</accession>
<dbReference type="InterPro" id="IPR008250">
    <property type="entry name" value="ATPase_P-typ_transduc_dom_A_sf"/>
</dbReference>
<feature type="transmembrane region" description="Helical" evidence="8">
    <location>
        <begin position="727"/>
        <end position="745"/>
    </location>
</feature>
<dbReference type="InterPro" id="IPR059000">
    <property type="entry name" value="ATPase_P-type_domA"/>
</dbReference>
<evidence type="ECO:0000256" key="2">
    <source>
        <dbReference type="ARBA" id="ARBA00006024"/>
    </source>
</evidence>
<keyword evidence="7 8" id="KW-0472">Membrane</keyword>
<feature type="transmembrane region" description="Helical" evidence="8">
    <location>
        <begin position="113"/>
        <end position="134"/>
    </location>
</feature>
<dbReference type="EC" id="3.6.3.4" evidence="10"/>
<evidence type="ECO:0000256" key="3">
    <source>
        <dbReference type="ARBA" id="ARBA00022692"/>
    </source>
</evidence>
<feature type="transmembrane region" description="Helical" evidence="8">
    <location>
        <begin position="146"/>
        <end position="165"/>
    </location>
</feature>
<dbReference type="PANTHER" id="PTHR43520">
    <property type="entry name" value="ATP7, ISOFORM B"/>
    <property type="match status" value="1"/>
</dbReference>
<feature type="transmembrane region" description="Helical" evidence="8">
    <location>
        <begin position="357"/>
        <end position="381"/>
    </location>
</feature>
<dbReference type="GO" id="GO:0016020">
    <property type="term" value="C:membrane"/>
    <property type="evidence" value="ECO:0007669"/>
    <property type="project" value="InterPro"/>
</dbReference>
<dbReference type="InterPro" id="IPR018303">
    <property type="entry name" value="ATPase_P-typ_P_site"/>
</dbReference>
<dbReference type="Gene3D" id="3.40.1110.10">
    <property type="entry name" value="Calcium-transporting ATPase, cytoplasmic domain N"/>
    <property type="match status" value="1"/>
</dbReference>
<dbReference type="SUPFAM" id="SSF81653">
    <property type="entry name" value="Calcium ATPase, transduction domain A"/>
    <property type="match status" value="1"/>
</dbReference>
<dbReference type="EMBL" id="ACKY01000128">
    <property type="protein sequence ID" value="EEV87550.1"/>
    <property type="molecule type" value="Genomic_DNA"/>
</dbReference>